<dbReference type="OrthoDB" id="957977at2"/>
<accession>A0A238WZB2</accession>
<sequence>MSIFNNNSAEILILIFFLVTYCLSILEKLADWKGTLAYYTNHFKNTILLKMIPLLLVNILIFEIVVVFLLAVGLYFLVVDGDFLIAKVALEVSAIILLQFLVGQRLAKDYPGAMNITVYFILNSIGLYLLT</sequence>
<feature type="transmembrane region" description="Helical" evidence="1">
    <location>
        <begin position="113"/>
        <end position="130"/>
    </location>
</feature>
<keyword evidence="1" id="KW-0812">Transmembrane</keyword>
<keyword evidence="1" id="KW-1133">Transmembrane helix</keyword>
<evidence type="ECO:0000313" key="2">
    <source>
        <dbReference type="EMBL" id="SNR51917.1"/>
    </source>
</evidence>
<dbReference type="Proteomes" id="UP000198412">
    <property type="component" value="Unassembled WGS sequence"/>
</dbReference>
<keyword evidence="3" id="KW-1185">Reference proteome</keyword>
<dbReference type="AlphaFoldDB" id="A0A238WZB2"/>
<feature type="transmembrane region" description="Helical" evidence="1">
    <location>
        <begin position="51"/>
        <end position="77"/>
    </location>
</feature>
<feature type="transmembrane region" description="Helical" evidence="1">
    <location>
        <begin position="83"/>
        <end position="101"/>
    </location>
</feature>
<reference evidence="3" key="1">
    <citation type="submission" date="2017-06" db="EMBL/GenBank/DDBJ databases">
        <authorList>
            <person name="Varghese N."/>
            <person name="Submissions S."/>
        </authorList>
    </citation>
    <scope>NUCLEOTIDE SEQUENCE [LARGE SCALE GENOMIC DNA]</scope>
    <source>
        <strain evidence="3">DSM 27993</strain>
    </source>
</reference>
<keyword evidence="1" id="KW-0472">Membrane</keyword>
<protein>
    <recommendedName>
        <fullName evidence="4">DoxX family protein</fullName>
    </recommendedName>
</protein>
<feature type="transmembrane region" description="Helical" evidence="1">
    <location>
        <begin position="12"/>
        <end position="30"/>
    </location>
</feature>
<dbReference type="RefSeq" id="WP_089377712.1">
    <property type="nucleotide sequence ID" value="NZ_FZNX01000002.1"/>
</dbReference>
<evidence type="ECO:0008006" key="4">
    <source>
        <dbReference type="Google" id="ProtNLM"/>
    </source>
</evidence>
<dbReference type="EMBL" id="FZNX01000002">
    <property type="protein sequence ID" value="SNR51917.1"/>
    <property type="molecule type" value="Genomic_DNA"/>
</dbReference>
<evidence type="ECO:0000256" key="1">
    <source>
        <dbReference type="SAM" id="Phobius"/>
    </source>
</evidence>
<evidence type="ECO:0000313" key="3">
    <source>
        <dbReference type="Proteomes" id="UP000198412"/>
    </source>
</evidence>
<organism evidence="2 3">
    <name type="scientific">Lutibacter flavus</name>
    <dbReference type="NCBI Taxonomy" id="691689"/>
    <lineage>
        <taxon>Bacteria</taxon>
        <taxon>Pseudomonadati</taxon>
        <taxon>Bacteroidota</taxon>
        <taxon>Flavobacteriia</taxon>
        <taxon>Flavobacteriales</taxon>
        <taxon>Flavobacteriaceae</taxon>
        <taxon>Lutibacter</taxon>
    </lineage>
</organism>
<gene>
    <name evidence="2" type="ORF">SAMN04488111_1387</name>
</gene>
<proteinExistence type="predicted"/>
<name>A0A238WZB2_9FLAO</name>